<evidence type="ECO:0000256" key="11">
    <source>
        <dbReference type="ARBA" id="ARBA00023284"/>
    </source>
</evidence>
<proteinExistence type="inferred from homology"/>
<evidence type="ECO:0000256" key="6">
    <source>
        <dbReference type="ARBA" id="ARBA00022989"/>
    </source>
</evidence>
<keyword evidence="9" id="KW-1015">Disulfide bond</keyword>
<dbReference type="AlphaFoldDB" id="A0A6J7EA54"/>
<evidence type="ECO:0000256" key="4">
    <source>
        <dbReference type="ARBA" id="ARBA00022692"/>
    </source>
</evidence>
<evidence type="ECO:0000313" key="13">
    <source>
        <dbReference type="EMBL" id="CAB4876633.1"/>
    </source>
</evidence>
<dbReference type="EMBL" id="CAFBLP010000023">
    <property type="protein sequence ID" value="CAB4876633.1"/>
    <property type="molecule type" value="Genomic_DNA"/>
</dbReference>
<name>A0A6J7EA54_9ZZZZ</name>
<feature type="transmembrane region" description="Helical" evidence="12">
    <location>
        <begin position="41"/>
        <end position="67"/>
    </location>
</feature>
<dbReference type="Gene3D" id="1.20.1550.10">
    <property type="entry name" value="DsbB-like"/>
    <property type="match status" value="1"/>
</dbReference>
<organism evidence="13">
    <name type="scientific">freshwater metagenome</name>
    <dbReference type="NCBI Taxonomy" id="449393"/>
    <lineage>
        <taxon>unclassified sequences</taxon>
        <taxon>metagenomes</taxon>
        <taxon>ecological metagenomes</taxon>
    </lineage>
</organism>
<evidence type="ECO:0000256" key="9">
    <source>
        <dbReference type="ARBA" id="ARBA00023157"/>
    </source>
</evidence>
<evidence type="ECO:0000256" key="8">
    <source>
        <dbReference type="ARBA" id="ARBA00023136"/>
    </source>
</evidence>
<evidence type="ECO:0000256" key="10">
    <source>
        <dbReference type="ARBA" id="ARBA00023186"/>
    </source>
</evidence>
<dbReference type="SUPFAM" id="SSF158442">
    <property type="entry name" value="DsbB-like"/>
    <property type="match status" value="1"/>
</dbReference>
<feature type="transmembrane region" description="Helical" evidence="12">
    <location>
        <begin position="105"/>
        <end position="123"/>
    </location>
</feature>
<dbReference type="PANTHER" id="PTHR43469:SF1">
    <property type="entry name" value="SPBETA PROPHAGE-DERIVED DISULFIDE BOND FORMATION PROTEIN B"/>
    <property type="match status" value="1"/>
</dbReference>
<accession>A0A6J7EA54</accession>
<comment type="similarity">
    <text evidence="2">Belongs to the DsbB family. BdbC subfamily.</text>
</comment>
<feature type="transmembrane region" description="Helical" evidence="12">
    <location>
        <begin position="149"/>
        <end position="171"/>
    </location>
</feature>
<reference evidence="13" key="1">
    <citation type="submission" date="2020-05" db="EMBL/GenBank/DDBJ databases">
        <authorList>
            <person name="Chiriac C."/>
            <person name="Salcher M."/>
            <person name="Ghai R."/>
            <person name="Kavagutti S V."/>
        </authorList>
    </citation>
    <scope>NUCLEOTIDE SEQUENCE</scope>
</reference>
<dbReference type="GO" id="GO:0015035">
    <property type="term" value="F:protein-disulfide reductase activity"/>
    <property type="evidence" value="ECO:0007669"/>
    <property type="project" value="InterPro"/>
</dbReference>
<dbReference type="InterPro" id="IPR023380">
    <property type="entry name" value="DsbB-like_sf"/>
</dbReference>
<evidence type="ECO:0000256" key="7">
    <source>
        <dbReference type="ARBA" id="ARBA00023002"/>
    </source>
</evidence>
<evidence type="ECO:0000256" key="3">
    <source>
        <dbReference type="ARBA" id="ARBA00022448"/>
    </source>
</evidence>
<evidence type="ECO:0000256" key="12">
    <source>
        <dbReference type="SAM" id="Phobius"/>
    </source>
</evidence>
<keyword evidence="4 12" id="KW-0812">Transmembrane</keyword>
<dbReference type="PANTHER" id="PTHR43469">
    <property type="entry name" value="DISULFIDE FORMATION PROTEIN-RELATED"/>
    <property type="match status" value="1"/>
</dbReference>
<gene>
    <name evidence="13" type="ORF">UFOPK3376_01163</name>
</gene>
<keyword evidence="5" id="KW-0249">Electron transport</keyword>
<evidence type="ECO:0000256" key="2">
    <source>
        <dbReference type="ARBA" id="ARBA00007602"/>
    </source>
</evidence>
<feature type="transmembrane region" description="Helical" evidence="12">
    <location>
        <begin position="6"/>
        <end position="29"/>
    </location>
</feature>
<keyword evidence="8 12" id="KW-0472">Membrane</keyword>
<dbReference type="InterPro" id="IPR003752">
    <property type="entry name" value="DiS_bond_form_DsbB/BdbC"/>
</dbReference>
<sequence>MNVLHAQLFFATLGVAVLAFVLVLIGISIASVRVPTARDLLVALSPAGLALAAMIAITCMFGSLYFSESAHYLPCTLCWYQRIVMYSLAVILTIAAFRRDRAVRVYVLPLAGIGIIISSYHYLLERFPQLDTGVCNTTIPCEYVWFERFGFVTLPFMALVGFVAIALLASLPSPAMLDDESLDNTETPLTTKE</sequence>
<keyword evidence="7" id="KW-0560">Oxidoreductase</keyword>
<keyword evidence="11" id="KW-0676">Redox-active center</keyword>
<comment type="subcellular location">
    <subcellularLocation>
        <location evidence="1">Membrane</location>
        <topology evidence="1">Multi-pass membrane protein</topology>
    </subcellularLocation>
</comment>
<dbReference type="InterPro" id="IPR012187">
    <property type="entry name" value="Disulphide_bond_form_BdbC"/>
</dbReference>
<dbReference type="GO" id="GO:0006457">
    <property type="term" value="P:protein folding"/>
    <property type="evidence" value="ECO:0007669"/>
    <property type="project" value="InterPro"/>
</dbReference>
<keyword evidence="3" id="KW-0813">Transport</keyword>
<evidence type="ECO:0000256" key="1">
    <source>
        <dbReference type="ARBA" id="ARBA00004141"/>
    </source>
</evidence>
<evidence type="ECO:0000256" key="5">
    <source>
        <dbReference type="ARBA" id="ARBA00022982"/>
    </source>
</evidence>
<keyword evidence="10" id="KW-0143">Chaperone</keyword>
<protein>
    <submittedName>
        <fullName evidence="13">Unannotated protein</fullName>
    </submittedName>
</protein>
<dbReference type="GO" id="GO:0016020">
    <property type="term" value="C:membrane"/>
    <property type="evidence" value="ECO:0007669"/>
    <property type="project" value="UniProtKB-SubCell"/>
</dbReference>
<keyword evidence="6 12" id="KW-1133">Transmembrane helix</keyword>
<dbReference type="Pfam" id="PF02600">
    <property type="entry name" value="DsbB"/>
    <property type="match status" value="1"/>
</dbReference>
<feature type="transmembrane region" description="Helical" evidence="12">
    <location>
        <begin position="79"/>
        <end position="98"/>
    </location>
</feature>